<dbReference type="AlphaFoldDB" id="A0A7S0W9I9"/>
<dbReference type="CDD" id="cd22961">
    <property type="entry name" value="DD_TEX55-like"/>
    <property type="match status" value="1"/>
</dbReference>
<evidence type="ECO:0000256" key="1">
    <source>
        <dbReference type="SAM" id="MobiDB-lite"/>
    </source>
</evidence>
<feature type="compositionally biased region" description="Low complexity" evidence="1">
    <location>
        <begin position="12"/>
        <end position="26"/>
    </location>
</feature>
<sequence>MPLNGNPKEQRPTAMAAEPEQPAEASAGGGEVQEDAPPKPTGDTVQDMNNYRGYHGLDRVFGYLLQHVVMNKPEDPVKDLIDQVEGMKDFAELRKTVGNAPYTTAMMVD</sequence>
<name>A0A7S0W9I9_9CRYP</name>
<gene>
    <name evidence="2" type="ORF">HTEP1355_LOCUS17417</name>
</gene>
<evidence type="ECO:0000313" key="2">
    <source>
        <dbReference type="EMBL" id="CAD8803739.1"/>
    </source>
</evidence>
<reference evidence="2" key="1">
    <citation type="submission" date="2021-01" db="EMBL/GenBank/DDBJ databases">
        <authorList>
            <person name="Corre E."/>
            <person name="Pelletier E."/>
            <person name="Niang G."/>
            <person name="Scheremetjew M."/>
            <person name="Finn R."/>
            <person name="Kale V."/>
            <person name="Holt S."/>
            <person name="Cochrane G."/>
            <person name="Meng A."/>
            <person name="Brown T."/>
            <person name="Cohen L."/>
        </authorList>
    </citation>
    <scope>NUCLEOTIDE SEQUENCE</scope>
    <source>
        <strain evidence="2">CCMP443</strain>
    </source>
</reference>
<accession>A0A7S0W9I9</accession>
<feature type="region of interest" description="Disordered" evidence="1">
    <location>
        <begin position="1"/>
        <end position="50"/>
    </location>
</feature>
<protein>
    <submittedName>
        <fullName evidence="2">Uncharacterized protein</fullName>
    </submittedName>
</protein>
<proteinExistence type="predicted"/>
<dbReference type="EMBL" id="HBFN01030138">
    <property type="protein sequence ID" value="CAD8803739.1"/>
    <property type="molecule type" value="Transcribed_RNA"/>
</dbReference>
<organism evidence="2">
    <name type="scientific">Hemiselmis tepida</name>
    <dbReference type="NCBI Taxonomy" id="464990"/>
    <lineage>
        <taxon>Eukaryota</taxon>
        <taxon>Cryptophyceae</taxon>
        <taxon>Cryptomonadales</taxon>
        <taxon>Hemiselmidaceae</taxon>
        <taxon>Hemiselmis</taxon>
    </lineage>
</organism>